<dbReference type="InterPro" id="IPR020057">
    <property type="entry name" value="Ribosomal_bL25_b-dom"/>
</dbReference>
<dbReference type="GO" id="GO:0006412">
    <property type="term" value="P:translation"/>
    <property type="evidence" value="ECO:0007669"/>
    <property type="project" value="UniProtKB-UniRule"/>
</dbReference>
<feature type="domain" description="Large ribosomal subunit protein bL25 L25" evidence="7">
    <location>
        <begin position="5"/>
        <end position="92"/>
    </location>
</feature>
<evidence type="ECO:0000256" key="3">
    <source>
        <dbReference type="ARBA" id="ARBA00022980"/>
    </source>
</evidence>
<dbReference type="EMBL" id="RBZP01000008">
    <property type="protein sequence ID" value="RKQ33029.1"/>
    <property type="molecule type" value="Genomic_DNA"/>
</dbReference>
<dbReference type="Pfam" id="PF14693">
    <property type="entry name" value="Ribosomal_TL5_C"/>
    <property type="match status" value="1"/>
</dbReference>
<dbReference type="Pfam" id="PF01386">
    <property type="entry name" value="Ribosomal_L25p"/>
    <property type="match status" value="1"/>
</dbReference>
<dbReference type="PANTHER" id="PTHR33284:SF1">
    <property type="entry name" value="RIBOSOMAL PROTEIN L25_GLN-TRNA SYNTHETASE, ANTI-CODON-BINDING DOMAIN-CONTAINING PROTEIN"/>
    <property type="match status" value="1"/>
</dbReference>
<accession>A0A495A282</accession>
<dbReference type="NCBIfam" id="NF004133">
    <property type="entry name" value="PRK05618.2-4"/>
    <property type="match status" value="1"/>
</dbReference>
<feature type="domain" description="Large ribosomal subunit protein bL25 beta" evidence="8">
    <location>
        <begin position="103"/>
        <end position="179"/>
    </location>
</feature>
<dbReference type="Proteomes" id="UP000269301">
    <property type="component" value="Unassembled WGS sequence"/>
</dbReference>
<keyword evidence="2 5" id="KW-0694">RNA-binding</keyword>
<dbReference type="GO" id="GO:0008097">
    <property type="term" value="F:5S rRNA binding"/>
    <property type="evidence" value="ECO:0007669"/>
    <property type="project" value="InterPro"/>
</dbReference>
<comment type="function">
    <text evidence="5">This is one of the proteins that binds to the 5S RNA in the ribosome where it forms part of the central protuberance.</text>
</comment>
<dbReference type="RefSeq" id="WP_121204565.1">
    <property type="nucleotide sequence ID" value="NZ_RBZP01000008.1"/>
</dbReference>
<dbReference type="Gene3D" id="2.40.240.10">
    <property type="entry name" value="Ribosomal Protein L25, Chain P"/>
    <property type="match status" value="1"/>
</dbReference>
<comment type="caution">
    <text evidence="9">The sequence shown here is derived from an EMBL/GenBank/DDBJ whole genome shotgun (WGS) entry which is preliminary data.</text>
</comment>
<name>A0A495A282_9BACI</name>
<dbReference type="NCBIfam" id="TIGR00731">
    <property type="entry name" value="bL25_bact_ctc"/>
    <property type="match status" value="1"/>
</dbReference>
<feature type="region of interest" description="Disordered" evidence="6">
    <location>
        <begin position="184"/>
        <end position="204"/>
    </location>
</feature>
<gene>
    <name evidence="5" type="primary">rplY</name>
    <name evidence="5" type="synonym">ctc</name>
    <name evidence="9" type="ORF">D8M06_11590</name>
</gene>
<comment type="subunit">
    <text evidence="5">Part of the 50S ribosomal subunit; part of the 5S rRNA/L5/L18/L25 subcomplex. Contacts the 5S rRNA. Binds to the 5S rRNA independently of L5 and L18.</text>
</comment>
<evidence type="ECO:0000313" key="9">
    <source>
        <dbReference type="EMBL" id="RKQ33029.1"/>
    </source>
</evidence>
<dbReference type="Gene3D" id="2.170.120.20">
    <property type="entry name" value="Ribosomal protein L25, beta domain"/>
    <property type="match status" value="1"/>
</dbReference>
<dbReference type="InterPro" id="IPR020930">
    <property type="entry name" value="Ribosomal_uL5_bac-type"/>
</dbReference>
<dbReference type="InterPro" id="IPR020056">
    <property type="entry name" value="Rbsml_bL25/Gln-tRNA_synth_N"/>
</dbReference>
<dbReference type="InterPro" id="IPR037121">
    <property type="entry name" value="Ribosomal_bL25_C"/>
</dbReference>
<dbReference type="InterPro" id="IPR001021">
    <property type="entry name" value="Ribosomal_bL25_long"/>
</dbReference>
<dbReference type="GO" id="GO:0022625">
    <property type="term" value="C:cytosolic large ribosomal subunit"/>
    <property type="evidence" value="ECO:0007669"/>
    <property type="project" value="TreeGrafter"/>
</dbReference>
<dbReference type="HAMAP" id="MF_01334">
    <property type="entry name" value="Ribosomal_bL25_CTC"/>
    <property type="match status" value="1"/>
</dbReference>
<reference evidence="9 10" key="1">
    <citation type="journal article" date="2016" name="Int. J. Syst. Evol. Microbiol.">
        <title>Oceanobacillus halophilus sp. nov., a novel moderately halophilic bacterium from a hypersaline lake.</title>
        <authorList>
            <person name="Amoozegar M.A."/>
            <person name="Bagheri M."/>
            <person name="Makhdoumi A."/>
            <person name="Nikou M.M."/>
            <person name="Fazeli S.A.S."/>
            <person name="Schumann P."/>
            <person name="Sproer C."/>
            <person name="Sanchez-Porro C."/>
            <person name="Ventosa A."/>
        </authorList>
    </citation>
    <scope>NUCLEOTIDE SEQUENCE [LARGE SCALE GENOMIC DNA]</scope>
    <source>
        <strain evidence="9 10">DSM 23996</strain>
    </source>
</reference>
<dbReference type="OrthoDB" id="9790002at2"/>
<dbReference type="SUPFAM" id="SSF50715">
    <property type="entry name" value="Ribosomal protein L25-like"/>
    <property type="match status" value="1"/>
</dbReference>
<protein>
    <recommendedName>
        <fullName evidence="5">Large ribosomal subunit protein bL25</fullName>
    </recommendedName>
    <alternativeName>
        <fullName evidence="5">General stress protein CTC</fullName>
    </alternativeName>
</protein>
<dbReference type="PANTHER" id="PTHR33284">
    <property type="entry name" value="RIBOSOMAL PROTEIN L25/GLN-TRNA SYNTHETASE, ANTI-CODON-BINDING DOMAIN-CONTAINING PROTEIN"/>
    <property type="match status" value="1"/>
</dbReference>
<keyword evidence="4 5" id="KW-0687">Ribonucleoprotein</keyword>
<evidence type="ECO:0000259" key="8">
    <source>
        <dbReference type="Pfam" id="PF14693"/>
    </source>
</evidence>
<dbReference type="AlphaFoldDB" id="A0A495A282"/>
<evidence type="ECO:0000256" key="5">
    <source>
        <dbReference type="HAMAP-Rule" id="MF_01334"/>
    </source>
</evidence>
<sequence>MSVTLKAIKRNDLTRSNTKTLRENGQVPAVVYGKQKEPQAIAVDSIELVKVIRDNGKNAVLSLALDTDNTVDVMFYDYQVDPLKDNLVHVDFYMADMSEARDVSVPIRLEGEPNGQGVLQQPLFEVQVRAKPNDIPEEVTVDISSLEIGDVITIADLPANNKYEFIDDPESTVATVLAPDTNVAEEHAEEVEEAEAGEEESGEE</sequence>
<evidence type="ECO:0000256" key="4">
    <source>
        <dbReference type="ARBA" id="ARBA00023274"/>
    </source>
</evidence>
<dbReference type="CDD" id="cd00495">
    <property type="entry name" value="Ribosomal_L25_TL5_CTC"/>
    <property type="match status" value="1"/>
</dbReference>
<evidence type="ECO:0000256" key="2">
    <source>
        <dbReference type="ARBA" id="ARBA00022884"/>
    </source>
</evidence>
<evidence type="ECO:0000259" key="7">
    <source>
        <dbReference type="Pfam" id="PF01386"/>
    </source>
</evidence>
<dbReference type="GO" id="GO:0003735">
    <property type="term" value="F:structural constituent of ribosome"/>
    <property type="evidence" value="ECO:0007669"/>
    <property type="project" value="InterPro"/>
</dbReference>
<proteinExistence type="inferred from homology"/>
<dbReference type="InterPro" id="IPR011035">
    <property type="entry name" value="Ribosomal_bL25/Gln-tRNA_synth"/>
</dbReference>
<organism evidence="9 10">
    <name type="scientific">Oceanobacillus halophilus</name>
    <dbReference type="NCBI Taxonomy" id="930130"/>
    <lineage>
        <taxon>Bacteria</taxon>
        <taxon>Bacillati</taxon>
        <taxon>Bacillota</taxon>
        <taxon>Bacilli</taxon>
        <taxon>Bacillales</taxon>
        <taxon>Bacillaceae</taxon>
        <taxon>Oceanobacillus</taxon>
    </lineage>
</organism>
<comment type="similarity">
    <text evidence="5">Belongs to the bacterial ribosomal protein bL25 family. CTC subfamily.</text>
</comment>
<keyword evidence="10" id="KW-1185">Reference proteome</keyword>
<keyword evidence="1 5" id="KW-0699">rRNA-binding</keyword>
<feature type="compositionally biased region" description="Acidic residues" evidence="6">
    <location>
        <begin position="187"/>
        <end position="204"/>
    </location>
</feature>
<dbReference type="InterPro" id="IPR029751">
    <property type="entry name" value="Ribosomal_L25_dom"/>
</dbReference>
<evidence type="ECO:0000256" key="1">
    <source>
        <dbReference type="ARBA" id="ARBA00022730"/>
    </source>
</evidence>
<evidence type="ECO:0000313" key="10">
    <source>
        <dbReference type="Proteomes" id="UP000269301"/>
    </source>
</evidence>
<evidence type="ECO:0000256" key="6">
    <source>
        <dbReference type="SAM" id="MobiDB-lite"/>
    </source>
</evidence>
<keyword evidence="3 5" id="KW-0689">Ribosomal protein</keyword>